<evidence type="ECO:0008006" key="3">
    <source>
        <dbReference type="Google" id="ProtNLM"/>
    </source>
</evidence>
<dbReference type="Pfam" id="PF06042">
    <property type="entry name" value="NTP_transf_6"/>
    <property type="match status" value="1"/>
</dbReference>
<name>A0A810MUN5_9ACTN</name>
<gene>
    <name evidence="1" type="ORF">Prubr_19370</name>
</gene>
<keyword evidence="2" id="KW-1185">Reference proteome</keyword>
<dbReference type="Proteomes" id="UP000680866">
    <property type="component" value="Chromosome"/>
</dbReference>
<protein>
    <recommendedName>
        <fullName evidence="3">Nucleotidyltransferase family protein</fullName>
    </recommendedName>
</protein>
<reference evidence="1" key="1">
    <citation type="submission" date="2020-08" db="EMBL/GenBank/DDBJ databases">
        <title>Whole genome shotgun sequence of Polymorphospora rubra NBRC 101157.</title>
        <authorList>
            <person name="Komaki H."/>
            <person name="Tamura T."/>
        </authorList>
    </citation>
    <scope>NUCLEOTIDE SEQUENCE</scope>
    <source>
        <strain evidence="1">NBRC 101157</strain>
    </source>
</reference>
<accession>A0A810MUN5</accession>
<sequence length="194" mass="21576">MTDDLETLIRSNDWMMRVLAAVRDEQVPDAWVGAGALRDLVWGERYGVGFRPDEVRDVDVAFFDGSDLGRGYDDRVTARLGERLPGVPWEARNQAAVHTWYAAKFGGGPVQPLTSIADAIGTWPETATAVVVRLDRDDRIEVCAPYGVSDLLDGVWRHNPRQVTVDRSLARLARHRPEQRWPGVTVIRPGASSS</sequence>
<organism evidence="1 2">
    <name type="scientific">Polymorphospora rubra</name>
    <dbReference type="NCBI Taxonomy" id="338584"/>
    <lineage>
        <taxon>Bacteria</taxon>
        <taxon>Bacillati</taxon>
        <taxon>Actinomycetota</taxon>
        <taxon>Actinomycetes</taxon>
        <taxon>Micromonosporales</taxon>
        <taxon>Micromonosporaceae</taxon>
        <taxon>Polymorphospora</taxon>
    </lineage>
</organism>
<evidence type="ECO:0000313" key="1">
    <source>
        <dbReference type="EMBL" id="BCJ64916.1"/>
    </source>
</evidence>
<dbReference type="PANTHER" id="PTHR39166:SF1">
    <property type="entry name" value="BLL1166 PROTEIN"/>
    <property type="match status" value="1"/>
</dbReference>
<dbReference type="InterPro" id="IPR009267">
    <property type="entry name" value="NTP_transf_6"/>
</dbReference>
<dbReference type="RefSeq" id="WP_212827795.1">
    <property type="nucleotide sequence ID" value="NZ_AP023359.1"/>
</dbReference>
<dbReference type="EMBL" id="AP023359">
    <property type="protein sequence ID" value="BCJ64916.1"/>
    <property type="molecule type" value="Genomic_DNA"/>
</dbReference>
<evidence type="ECO:0000313" key="2">
    <source>
        <dbReference type="Proteomes" id="UP000680866"/>
    </source>
</evidence>
<dbReference type="PANTHER" id="PTHR39166">
    <property type="entry name" value="BLL1166 PROTEIN"/>
    <property type="match status" value="1"/>
</dbReference>
<proteinExistence type="predicted"/>
<dbReference type="AlphaFoldDB" id="A0A810MUN5"/>
<dbReference type="KEGG" id="pry:Prubr_19370"/>